<gene>
    <name evidence="1" type="ORF">K6K13_11180</name>
</gene>
<evidence type="ECO:0008006" key="3">
    <source>
        <dbReference type="Google" id="ProtNLM"/>
    </source>
</evidence>
<proteinExistence type="predicted"/>
<sequence>MSTEQMRIEFEEWANNNGWSVRRGTDLCYVYERVDLMWSAWLASRAALVVELPEGDLVYSTATDTYGEDGCVMLPVDTAIHAIRAAGITVKEGGCSQDYSISSKKSHAGIAMSKCGMESWLIGSAVRLATGARYAQSAGELNNEKPIQSNTRR</sequence>
<accession>A0ABX9ARZ3</accession>
<evidence type="ECO:0000313" key="1">
    <source>
        <dbReference type="EMBL" id="QZN97808.1"/>
    </source>
</evidence>
<keyword evidence="2" id="KW-1185">Reference proteome</keyword>
<evidence type="ECO:0000313" key="2">
    <source>
        <dbReference type="Proteomes" id="UP000825886"/>
    </source>
</evidence>
<dbReference type="Pfam" id="PF26207">
    <property type="entry name" value="Phage_phiTE_015"/>
    <property type="match status" value="1"/>
</dbReference>
<protein>
    <recommendedName>
        <fullName evidence="3">Phage ABA sandwich domain-containing protein</fullName>
    </recommendedName>
</protein>
<dbReference type="EMBL" id="CP081864">
    <property type="protein sequence ID" value="QZN97808.1"/>
    <property type="molecule type" value="Genomic_DNA"/>
</dbReference>
<dbReference type="InterPro" id="IPR058601">
    <property type="entry name" value="Phage_phiTE_015-like"/>
</dbReference>
<name>A0ABX9ARZ3_9ENTR</name>
<reference evidence="1 2" key="1">
    <citation type="submission" date="2021-08" db="EMBL/GenBank/DDBJ databases">
        <title>Culture and genomic analysis of Symbiopectobacterium purcellii sp. nov. gen. nov., isolated from the leafhopper Empoasca decipiens.</title>
        <authorList>
            <person name="Nadal-Jimenez P."/>
            <person name="Siozios S."/>
            <person name="Halliday N."/>
            <person name="Camara M."/>
            <person name="Hurst G.D.D."/>
        </authorList>
    </citation>
    <scope>NUCLEOTIDE SEQUENCE [LARGE SCALE GENOMIC DNA]</scope>
    <source>
        <strain evidence="1 2">SyEd1</strain>
    </source>
</reference>
<organism evidence="1 2">
    <name type="scientific">Symbiopectobacterium purcellii</name>
    <dbReference type="NCBI Taxonomy" id="2871826"/>
    <lineage>
        <taxon>Bacteria</taxon>
        <taxon>Pseudomonadati</taxon>
        <taxon>Pseudomonadota</taxon>
        <taxon>Gammaproteobacteria</taxon>
        <taxon>Enterobacterales</taxon>
        <taxon>Enterobacteriaceae</taxon>
    </lineage>
</organism>
<dbReference type="RefSeq" id="WP_222160839.1">
    <property type="nucleotide sequence ID" value="NZ_CP081864.1"/>
</dbReference>
<dbReference type="Proteomes" id="UP000825886">
    <property type="component" value="Chromosome"/>
</dbReference>